<keyword evidence="2 5" id="KW-0032">Aminotransferase</keyword>
<reference evidence="5" key="2">
    <citation type="journal article" date="2014" name="ISME J.">
        <title>Microbial stratification in low pH oxic and suboxic macroscopic growths along an acid mine drainage.</title>
        <authorList>
            <person name="Mendez-Garcia C."/>
            <person name="Mesa V."/>
            <person name="Sprenger R.R."/>
            <person name="Richter M."/>
            <person name="Diez M.S."/>
            <person name="Solano J."/>
            <person name="Bargiela R."/>
            <person name="Golyshina O.V."/>
            <person name="Manteca A."/>
            <person name="Ramos J.L."/>
            <person name="Gallego J.R."/>
            <person name="Llorente I."/>
            <person name="Martins Dos Santos V.A."/>
            <person name="Jensen O.N."/>
            <person name="Pelaez A.I."/>
            <person name="Sanchez J."/>
            <person name="Ferrer M."/>
        </authorList>
    </citation>
    <scope>NUCLEOTIDE SEQUENCE</scope>
</reference>
<dbReference type="InterPro" id="IPR015424">
    <property type="entry name" value="PyrdxlP-dep_Trfase"/>
</dbReference>
<feature type="non-terminal residue" evidence="5">
    <location>
        <position position="1"/>
    </location>
</feature>
<dbReference type="InterPro" id="IPR015421">
    <property type="entry name" value="PyrdxlP-dep_Trfase_major"/>
</dbReference>
<dbReference type="GO" id="GO:0030170">
    <property type="term" value="F:pyridoxal phosphate binding"/>
    <property type="evidence" value="ECO:0007669"/>
    <property type="project" value="InterPro"/>
</dbReference>
<dbReference type="InterPro" id="IPR005814">
    <property type="entry name" value="Aminotrans_3"/>
</dbReference>
<dbReference type="GO" id="GO:0042286">
    <property type="term" value="F:glutamate-1-semialdehyde 2,1-aminomutase activity"/>
    <property type="evidence" value="ECO:0007669"/>
    <property type="project" value="UniProtKB-EC"/>
</dbReference>
<organism evidence="5">
    <name type="scientific">mine drainage metagenome</name>
    <dbReference type="NCBI Taxonomy" id="410659"/>
    <lineage>
        <taxon>unclassified sequences</taxon>
        <taxon>metagenomes</taxon>
        <taxon>ecological metagenomes</taxon>
    </lineage>
</organism>
<name>T1A7K6_9ZZZZ</name>
<evidence type="ECO:0000256" key="3">
    <source>
        <dbReference type="ARBA" id="ARBA00022679"/>
    </source>
</evidence>
<sequence length="170" mass="17944">FDEIQTGLGRMGRWFFAGHEGIVPDLLTLAKGLGSGIPVAATALRADLAASLKPHDLGSTFGGGPTAMAAVLATLEVLDAEDCIARAGRLGARLATGIRAHPEYESLGEGLLIGLKTRGPSHPLGEELFRQGFLVGASRDPRVLRLLPPLTLRERSVGRFLAALDRIRSS</sequence>
<keyword evidence="4" id="KW-0663">Pyridoxal phosphate</keyword>
<protein>
    <submittedName>
        <fullName evidence="5">Aminotransferase class-III</fullName>
        <ecNumber evidence="5">5.4.3.8</ecNumber>
    </submittedName>
</protein>
<comment type="cofactor">
    <cofactor evidence="1">
        <name>pyridoxal 5'-phosphate</name>
        <dbReference type="ChEBI" id="CHEBI:597326"/>
    </cofactor>
</comment>
<dbReference type="EC" id="5.4.3.8" evidence="5"/>
<proteinExistence type="predicted"/>
<dbReference type="PANTHER" id="PTHR11986:SF79">
    <property type="entry name" value="ACETYLORNITHINE AMINOTRANSFERASE, MITOCHONDRIAL"/>
    <property type="match status" value="1"/>
</dbReference>
<evidence type="ECO:0000256" key="4">
    <source>
        <dbReference type="ARBA" id="ARBA00022898"/>
    </source>
</evidence>
<dbReference type="InterPro" id="IPR050103">
    <property type="entry name" value="Class-III_PLP-dep_AT"/>
</dbReference>
<dbReference type="SUPFAM" id="SSF53383">
    <property type="entry name" value="PLP-dependent transferases"/>
    <property type="match status" value="1"/>
</dbReference>
<keyword evidence="3 5" id="KW-0808">Transferase</keyword>
<comment type="caution">
    <text evidence="5">The sequence shown here is derived from an EMBL/GenBank/DDBJ whole genome shotgun (WGS) entry which is preliminary data.</text>
</comment>
<evidence type="ECO:0000313" key="5">
    <source>
        <dbReference type="EMBL" id="EQD52843.1"/>
    </source>
</evidence>
<dbReference type="GO" id="GO:0008483">
    <property type="term" value="F:transaminase activity"/>
    <property type="evidence" value="ECO:0007669"/>
    <property type="project" value="UniProtKB-KW"/>
</dbReference>
<keyword evidence="5" id="KW-0413">Isomerase</keyword>
<accession>T1A7K6</accession>
<dbReference type="Gene3D" id="3.40.640.10">
    <property type="entry name" value="Type I PLP-dependent aspartate aminotransferase-like (Major domain)"/>
    <property type="match status" value="1"/>
</dbReference>
<dbReference type="Pfam" id="PF00202">
    <property type="entry name" value="Aminotran_3"/>
    <property type="match status" value="1"/>
</dbReference>
<dbReference type="EMBL" id="AUZZ01004537">
    <property type="protein sequence ID" value="EQD52843.1"/>
    <property type="molecule type" value="Genomic_DNA"/>
</dbReference>
<reference evidence="5" key="1">
    <citation type="submission" date="2013-08" db="EMBL/GenBank/DDBJ databases">
        <authorList>
            <person name="Mendez C."/>
            <person name="Richter M."/>
            <person name="Ferrer M."/>
            <person name="Sanchez J."/>
        </authorList>
    </citation>
    <scope>NUCLEOTIDE SEQUENCE</scope>
</reference>
<dbReference type="AlphaFoldDB" id="T1A7K6"/>
<dbReference type="PANTHER" id="PTHR11986">
    <property type="entry name" value="AMINOTRANSFERASE CLASS III"/>
    <property type="match status" value="1"/>
</dbReference>
<gene>
    <name evidence="5" type="ORF">B2A_06414</name>
</gene>
<evidence type="ECO:0000256" key="1">
    <source>
        <dbReference type="ARBA" id="ARBA00001933"/>
    </source>
</evidence>
<dbReference type="Gene3D" id="3.90.1150.10">
    <property type="entry name" value="Aspartate Aminotransferase, domain 1"/>
    <property type="match status" value="1"/>
</dbReference>
<evidence type="ECO:0000256" key="2">
    <source>
        <dbReference type="ARBA" id="ARBA00022576"/>
    </source>
</evidence>
<dbReference type="InterPro" id="IPR015422">
    <property type="entry name" value="PyrdxlP-dep_Trfase_small"/>
</dbReference>
<dbReference type="GO" id="GO:0042802">
    <property type="term" value="F:identical protein binding"/>
    <property type="evidence" value="ECO:0007669"/>
    <property type="project" value="TreeGrafter"/>
</dbReference>